<reference evidence="4 5" key="1">
    <citation type="submission" date="2024-09" db="EMBL/GenBank/DDBJ databases">
        <authorList>
            <person name="Lee S.D."/>
        </authorList>
    </citation>
    <scope>NUCLEOTIDE SEQUENCE [LARGE SCALE GENOMIC DNA]</scope>
    <source>
        <strain evidence="4 5">N8-3</strain>
    </source>
</reference>
<dbReference type="InterPro" id="IPR015943">
    <property type="entry name" value="WD40/YVTN_repeat-like_dom_sf"/>
</dbReference>
<dbReference type="Pfam" id="PF13360">
    <property type="entry name" value="PQQ_2"/>
    <property type="match status" value="1"/>
</dbReference>
<feature type="region of interest" description="Disordered" evidence="1">
    <location>
        <begin position="125"/>
        <end position="206"/>
    </location>
</feature>
<dbReference type="EMBL" id="JBHFAB010000020">
    <property type="protein sequence ID" value="MFC1419682.1"/>
    <property type="molecule type" value="Genomic_DNA"/>
</dbReference>
<proteinExistence type="predicted"/>
<gene>
    <name evidence="4" type="ORF">ACEZDE_24040</name>
</gene>
<dbReference type="RefSeq" id="WP_380539436.1">
    <property type="nucleotide sequence ID" value="NZ_JBHFAB010000020.1"/>
</dbReference>
<dbReference type="SUPFAM" id="SSF50998">
    <property type="entry name" value="Quinoprotein alcohol dehydrogenase-like"/>
    <property type="match status" value="1"/>
</dbReference>
<evidence type="ECO:0000313" key="5">
    <source>
        <dbReference type="Proteomes" id="UP001592531"/>
    </source>
</evidence>
<dbReference type="InterPro" id="IPR002372">
    <property type="entry name" value="PQQ_rpt_dom"/>
</dbReference>
<dbReference type="InterPro" id="IPR011047">
    <property type="entry name" value="Quinoprotein_ADH-like_sf"/>
</dbReference>
<evidence type="ECO:0000259" key="3">
    <source>
        <dbReference type="Pfam" id="PF13360"/>
    </source>
</evidence>
<protein>
    <submittedName>
        <fullName evidence="4">PQQ-binding-like beta-propeller repeat protein</fullName>
    </submittedName>
</protein>
<feature type="compositionally biased region" description="Low complexity" evidence="1">
    <location>
        <begin position="140"/>
        <end position="176"/>
    </location>
</feature>
<evidence type="ECO:0000313" key="4">
    <source>
        <dbReference type="EMBL" id="MFC1419682.1"/>
    </source>
</evidence>
<organism evidence="4 5">
    <name type="scientific">Streptacidiphilus cavernicola</name>
    <dbReference type="NCBI Taxonomy" id="3342716"/>
    <lineage>
        <taxon>Bacteria</taxon>
        <taxon>Bacillati</taxon>
        <taxon>Actinomycetota</taxon>
        <taxon>Actinomycetes</taxon>
        <taxon>Kitasatosporales</taxon>
        <taxon>Streptomycetaceae</taxon>
        <taxon>Streptacidiphilus</taxon>
    </lineage>
</organism>
<name>A0ABV6W104_9ACTN</name>
<feature type="compositionally biased region" description="Low complexity" evidence="1">
    <location>
        <begin position="25"/>
        <end position="110"/>
    </location>
</feature>
<accession>A0ABV6W104</accession>
<dbReference type="Proteomes" id="UP001592531">
    <property type="component" value="Unassembled WGS sequence"/>
</dbReference>
<evidence type="ECO:0000256" key="1">
    <source>
        <dbReference type="SAM" id="MobiDB-lite"/>
    </source>
</evidence>
<feature type="domain" description="Pyrrolo-quinoline quinone repeat" evidence="3">
    <location>
        <begin position="292"/>
        <end position="454"/>
    </location>
</feature>
<evidence type="ECO:0000256" key="2">
    <source>
        <dbReference type="SAM" id="Phobius"/>
    </source>
</evidence>
<dbReference type="Gene3D" id="2.130.10.10">
    <property type="entry name" value="YVTN repeat-like/Quinoprotein amine dehydrogenase"/>
    <property type="match status" value="1"/>
</dbReference>
<keyword evidence="2" id="KW-0472">Membrane</keyword>
<sequence length="646" mass="66859">MERDPSGTDYGQYWQPENQQADGYPQPVQPQVPADPSYQGYDPSGYGYPPSYPEQQQYQQPQQYAYPEQQQYTEQPQQYADPQYQYQQQYPQQQYAPYPEQQQYQADPYQAQGYYQTADYGVPAQQTGTYQADGYADPYPAAEPVAPDTPAAPDASADAQSPQPTADAPAEPATDPDGSDPDSADSAAPGQPLLPRLTAAATGRAPGTDRRSFLIRAGVGLVALLVVAVGGYAVAGHGSTKKPSAGGAGGANLTGGHTKTWSAPGVPASAGNDGLLGSWLLTDAVVRGDGTAVTAYDTAKGAKLWTVAPPTPGAVPCAMSPTVSSSGIGAVLFQAKPGTGQACTQLVAVDTATGKPKWNTTINKATKAYGASVMVDDTRAVAIGDAAAVGYDLSTGKQSWTYAGPGKFCGALSGGGSGSTLLLQSTCADTKPKQQAINLNTDTGKLAWWRGLPSTAASYTVLSAVPAVVAVHMADPTKDSIMSFSAKGDTQASIFVSQTAGLLDSTHGSFDPDPALFFQGSTMYAEITPGGTTGSAATTAGLLTAFNLVDGKQLWQATPVEKGRSTLVGIDTTAAVVATEERLGQQAKLSHFDLATGKETPGGSFPQGTGSLLTSGRVLYRDSLVAVLPEFTNPYGTSATVFTAAG</sequence>
<keyword evidence="2" id="KW-0812">Transmembrane</keyword>
<feature type="transmembrane region" description="Helical" evidence="2">
    <location>
        <begin position="213"/>
        <end position="235"/>
    </location>
</feature>
<keyword evidence="2" id="KW-1133">Transmembrane helix</keyword>
<feature type="region of interest" description="Disordered" evidence="1">
    <location>
        <begin position="1"/>
        <end position="110"/>
    </location>
</feature>
<comment type="caution">
    <text evidence="4">The sequence shown here is derived from an EMBL/GenBank/DDBJ whole genome shotgun (WGS) entry which is preliminary data.</text>
</comment>
<keyword evidence="5" id="KW-1185">Reference proteome</keyword>